<evidence type="ECO:0000313" key="10">
    <source>
        <dbReference type="Proteomes" id="UP000002361"/>
    </source>
</evidence>
<evidence type="ECO:0000313" key="9">
    <source>
        <dbReference type="EMBL" id="ADE85869.1"/>
    </source>
</evidence>
<dbReference type="HOGENOM" id="CLU_313280_0_0_5"/>
<dbReference type="PRINTS" id="PR00260">
    <property type="entry name" value="CHEMTRNSDUCR"/>
</dbReference>
<feature type="transmembrane region" description="Helical" evidence="6">
    <location>
        <begin position="460"/>
        <end position="482"/>
    </location>
</feature>
<evidence type="ECO:0000259" key="8">
    <source>
        <dbReference type="PROSITE" id="PS50885"/>
    </source>
</evidence>
<dbReference type="RefSeq" id="WP_013067848.1">
    <property type="nucleotide sequence ID" value="NC_014034.1"/>
</dbReference>
<feature type="region of interest" description="Disordered" evidence="5">
    <location>
        <begin position="556"/>
        <end position="586"/>
    </location>
</feature>
<dbReference type="eggNOG" id="COG0840">
    <property type="taxonomic scope" value="Bacteria"/>
</dbReference>
<organism evidence="9 10">
    <name type="scientific">Rhodobacter capsulatus (strain ATCC BAA-309 / NBRC 16581 / SB1003)</name>
    <dbReference type="NCBI Taxonomy" id="272942"/>
    <lineage>
        <taxon>Bacteria</taxon>
        <taxon>Pseudomonadati</taxon>
        <taxon>Pseudomonadota</taxon>
        <taxon>Alphaproteobacteria</taxon>
        <taxon>Rhodobacterales</taxon>
        <taxon>Rhodobacter group</taxon>
        <taxon>Rhodobacter</taxon>
    </lineage>
</organism>
<dbReference type="FunFam" id="1.10.287.950:FF:000001">
    <property type="entry name" value="Methyl-accepting chemotaxis sensory transducer"/>
    <property type="match status" value="1"/>
</dbReference>
<dbReference type="PROSITE" id="PS50885">
    <property type="entry name" value="HAMP"/>
    <property type="match status" value="2"/>
</dbReference>
<feature type="compositionally biased region" description="Basic and acidic residues" evidence="5">
    <location>
        <begin position="561"/>
        <end position="586"/>
    </location>
</feature>
<feature type="domain" description="Methyl-accepting transducer" evidence="7">
    <location>
        <begin position="654"/>
        <end position="883"/>
    </location>
</feature>
<dbReference type="InterPro" id="IPR004089">
    <property type="entry name" value="MCPsignal_dom"/>
</dbReference>
<keyword evidence="6" id="KW-1133">Transmembrane helix</keyword>
<sequence length="935" mass="97549">MTRLTRLFASVGAKIVGIVLALLTLTALAVGISLDVFRDTDTVVRDLTEQEVPELRQTMALSGATGDLAQAMVDILSAGTPGDLQAARQHLQRTLAGLDAALRDAPAGLREAVGTIGARAGDLVDARQQGFAALAETDAAVAGIFEVNTRISERLVEIGDDAYFNMVMGGEAASGRVKTTLEDLVDRDFARLSDALALRVEVNVLRGAALAMVPGLDVAGQAIVRDSVAAGESRMQDKIVAIEPTGPLAPLRADLARLAGLARDLARPGSRDDPQLRQQIQSLATKVDLGLGSAVDDLAFALTLNAIEAGKANATTIDTLLTRDVAPMIEAARIEARARDLVASALRLALSRSLESYDRESAALEAARAVVAGQMAQLPPDLRPLLRDLLDRTDPARGLAQAHLRAIKARAAAETAFDAANAAMDTITTGAAAAAETVLGRIDGTSGAVHDRTSGAIGTLLALAGLSAIFGLLAPLLAWLGIVRPLQRVTQATARLAAGDTGAVDGLRPGAGEIGALAGALTVFRDALNDRTRRMREDMDRAEAAAAAERAAQQAALAAAEAERDRDRQEQARQEAERQERRRLRDAAEAERAAQLQEQQLVVSRLAEALRAMSAGDLTARIETAFPAAYEGLRSDFNQAVTRMAELLSEIVRASGSVQSEAHQLGAASGELGRRTETQAASLEETAAAMNQMAASVAQALQGAREAARAVGQTRETTAAGREVVRRTLQAMTDIAQSSEQISRITSVIDDIAFQTNLLALNAGVEAARAGEAGRGFAVVASEVRGLAQRSSEAAREIAGLIATSVRQVGEGVELASGSDAALGRIEDLVSRLDALLAAIETGAGEQSAGISEITAAVNQLDQVTQHNAAMFEENAAATQALLGEAQTCGSVRGLRMQGATGAAVAAGRLTGRIRPSFAQDYQDLALVRREGGHS</sequence>
<dbReference type="Proteomes" id="UP000002361">
    <property type="component" value="Chromosome"/>
</dbReference>
<gene>
    <name evidence="9" type="ordered locus">RCAP_rcc02139</name>
</gene>
<dbReference type="OrthoDB" id="8482111at2"/>
<dbReference type="GO" id="GO:0007165">
    <property type="term" value="P:signal transduction"/>
    <property type="evidence" value="ECO:0007669"/>
    <property type="project" value="UniProtKB-KW"/>
</dbReference>
<evidence type="ECO:0000259" key="7">
    <source>
        <dbReference type="PROSITE" id="PS50111"/>
    </source>
</evidence>
<proteinExistence type="inferred from homology"/>
<dbReference type="GO" id="GO:0016020">
    <property type="term" value="C:membrane"/>
    <property type="evidence" value="ECO:0007669"/>
    <property type="project" value="UniProtKB-SubCell"/>
</dbReference>
<dbReference type="PANTHER" id="PTHR43531:SF11">
    <property type="entry name" value="METHYL-ACCEPTING CHEMOTAXIS PROTEIN 3"/>
    <property type="match status" value="1"/>
</dbReference>
<keyword evidence="2" id="KW-0145">Chemotaxis</keyword>
<dbReference type="PANTHER" id="PTHR43531">
    <property type="entry name" value="PROTEIN ICFG"/>
    <property type="match status" value="1"/>
</dbReference>
<keyword evidence="6" id="KW-0472">Membrane</keyword>
<evidence type="ECO:0000256" key="6">
    <source>
        <dbReference type="SAM" id="Phobius"/>
    </source>
</evidence>
<dbReference type="Gene3D" id="1.10.287.950">
    <property type="entry name" value="Methyl-accepting chemotaxis protein"/>
    <property type="match status" value="1"/>
</dbReference>
<accession>D5AV87</accession>
<dbReference type="CDD" id="cd11386">
    <property type="entry name" value="MCP_signal"/>
    <property type="match status" value="1"/>
</dbReference>
<evidence type="ECO:0000256" key="4">
    <source>
        <dbReference type="PROSITE-ProRule" id="PRU00284"/>
    </source>
</evidence>
<dbReference type="EMBL" id="CP001312">
    <property type="protein sequence ID" value="ADE85869.1"/>
    <property type="molecule type" value="Genomic_DNA"/>
</dbReference>
<dbReference type="GO" id="GO:0004888">
    <property type="term" value="F:transmembrane signaling receptor activity"/>
    <property type="evidence" value="ECO:0007669"/>
    <property type="project" value="InterPro"/>
</dbReference>
<keyword evidence="10" id="KW-1185">Reference proteome</keyword>
<name>D5AV87_RHOCB</name>
<reference key="1">
    <citation type="submission" date="2008-12" db="EMBL/GenBank/DDBJ databases">
        <title>Complete genome sequence of Rhodobacter capsulatus SB1003.</title>
        <authorList>
            <person name="Strnad H."/>
            <person name="Lapidus A."/>
            <person name="Vlcek C."/>
            <person name="Ulbrich P."/>
            <person name="Paces J."/>
            <person name="Maltsev N."/>
            <person name="Kumar V."/>
            <person name="Kogan Y."/>
            <person name="Milgram A."/>
            <person name="Rebrekov D."/>
            <person name="Mazur M."/>
            <person name="Cox R."/>
            <person name="Kyrpides N."/>
            <person name="Kolar M."/>
            <person name="Sachova J."/>
            <person name="Ridl J."/>
            <person name="Ivanova N."/>
            <person name="Kapatral V."/>
            <person name="Los T."/>
            <person name="Lykidis A."/>
            <person name="Mikhailova N."/>
            <person name="Reznik G."/>
            <person name="Vasieva O."/>
            <person name="Fonstein M."/>
            <person name="Paces V."/>
            <person name="Haselkorn R."/>
        </authorList>
    </citation>
    <scope>NUCLEOTIDE SEQUENCE</scope>
    <source>
        <strain>SB1003</strain>
    </source>
</reference>
<dbReference type="GeneID" id="31492509"/>
<comment type="similarity">
    <text evidence="3">Belongs to the methyl-accepting chemotaxis (MCP) protein family.</text>
</comment>
<dbReference type="AlphaFoldDB" id="D5AV87"/>
<comment type="subcellular location">
    <subcellularLocation>
        <location evidence="1">Membrane</location>
    </subcellularLocation>
</comment>
<feature type="domain" description="HAMP" evidence="8">
    <location>
        <begin position="480"/>
        <end position="533"/>
    </location>
</feature>
<evidence type="ECO:0000256" key="2">
    <source>
        <dbReference type="ARBA" id="ARBA00022500"/>
    </source>
</evidence>
<dbReference type="Pfam" id="PF00672">
    <property type="entry name" value="HAMP"/>
    <property type="match status" value="1"/>
</dbReference>
<keyword evidence="4" id="KW-0807">Transducer</keyword>
<evidence type="ECO:0000256" key="5">
    <source>
        <dbReference type="SAM" id="MobiDB-lite"/>
    </source>
</evidence>
<dbReference type="PROSITE" id="PS50111">
    <property type="entry name" value="CHEMOTAXIS_TRANSDUC_2"/>
    <property type="match status" value="1"/>
</dbReference>
<dbReference type="KEGG" id="rcp:RCAP_rcc02139"/>
<dbReference type="GO" id="GO:0006935">
    <property type="term" value="P:chemotaxis"/>
    <property type="evidence" value="ECO:0007669"/>
    <property type="project" value="UniProtKB-KW"/>
</dbReference>
<dbReference type="Pfam" id="PF00015">
    <property type="entry name" value="MCPsignal"/>
    <property type="match status" value="1"/>
</dbReference>
<dbReference type="CDD" id="cd06225">
    <property type="entry name" value="HAMP"/>
    <property type="match status" value="1"/>
</dbReference>
<dbReference type="SMART" id="SM00304">
    <property type="entry name" value="HAMP"/>
    <property type="match status" value="2"/>
</dbReference>
<dbReference type="InterPro" id="IPR051310">
    <property type="entry name" value="MCP_chemotaxis"/>
</dbReference>
<dbReference type="InterPro" id="IPR003660">
    <property type="entry name" value="HAMP_dom"/>
</dbReference>
<protein>
    <submittedName>
        <fullName evidence="9">Methyl-accepting chemotaxis protein</fullName>
    </submittedName>
</protein>
<dbReference type="InterPro" id="IPR004090">
    <property type="entry name" value="Chemotax_Me-accpt_rcpt"/>
</dbReference>
<dbReference type="SUPFAM" id="SSF158472">
    <property type="entry name" value="HAMP domain-like"/>
    <property type="match status" value="1"/>
</dbReference>
<dbReference type="Gene3D" id="6.10.340.10">
    <property type="match status" value="1"/>
</dbReference>
<dbReference type="SUPFAM" id="SSF58104">
    <property type="entry name" value="Methyl-accepting chemotaxis protein (MCP) signaling domain"/>
    <property type="match status" value="1"/>
</dbReference>
<reference evidence="9 10" key="2">
    <citation type="journal article" date="2010" name="J. Bacteriol.">
        <title>Complete genome sequence of the photosynthetic purple nonsulfur bacterium Rhodobacter capsulatus SB 1003.</title>
        <authorList>
            <person name="Strnad H."/>
            <person name="Lapidus A."/>
            <person name="Paces J."/>
            <person name="Ulbrich P."/>
            <person name="Vlcek C."/>
            <person name="Paces V."/>
            <person name="Haselkorn R."/>
        </authorList>
    </citation>
    <scope>NUCLEOTIDE SEQUENCE [LARGE SCALE GENOMIC DNA]</scope>
    <source>
        <strain evidence="10">ATCC BAA-309 / NBRC 16581 / SB1003</strain>
    </source>
</reference>
<evidence type="ECO:0000256" key="3">
    <source>
        <dbReference type="ARBA" id="ARBA00029447"/>
    </source>
</evidence>
<feature type="domain" description="HAMP" evidence="8">
    <location>
        <begin position="603"/>
        <end position="649"/>
    </location>
</feature>
<evidence type="ECO:0000256" key="1">
    <source>
        <dbReference type="ARBA" id="ARBA00004370"/>
    </source>
</evidence>
<dbReference type="STRING" id="272942.RCAP_rcc02139"/>
<dbReference type="SMART" id="SM00283">
    <property type="entry name" value="MA"/>
    <property type="match status" value="1"/>
</dbReference>
<keyword evidence="6" id="KW-0812">Transmembrane</keyword>